<dbReference type="OrthoDB" id="241221at2759"/>
<dbReference type="Proteomes" id="UP000007350">
    <property type="component" value="Unassembled WGS sequence"/>
</dbReference>
<dbReference type="AlphaFoldDB" id="K2MPV7"/>
<name>K2MPV7_TRYCR</name>
<feature type="region of interest" description="Disordered" evidence="1">
    <location>
        <begin position="214"/>
        <end position="234"/>
    </location>
</feature>
<feature type="compositionally biased region" description="Polar residues" evidence="1">
    <location>
        <begin position="557"/>
        <end position="572"/>
    </location>
</feature>
<proteinExistence type="predicted"/>
<feature type="region of interest" description="Disordered" evidence="1">
    <location>
        <begin position="519"/>
        <end position="579"/>
    </location>
</feature>
<evidence type="ECO:0000313" key="2">
    <source>
        <dbReference type="EMBL" id="EKF27664.1"/>
    </source>
</evidence>
<feature type="compositionally biased region" description="Basic and acidic residues" evidence="1">
    <location>
        <begin position="217"/>
        <end position="227"/>
    </location>
</feature>
<evidence type="ECO:0000256" key="1">
    <source>
        <dbReference type="SAM" id="MobiDB-lite"/>
    </source>
</evidence>
<keyword evidence="3" id="KW-1185">Reference proteome</keyword>
<reference evidence="2 3" key="1">
    <citation type="journal article" date="2012" name="BMC Genomics">
        <title>Comparative genomic analysis of human infective Trypanosoma cruzi lineages with the bat-restricted subspecies T. cruzi marinkellei.</title>
        <authorList>
            <person name="Franzen O."/>
            <person name="Talavera-Lopez C."/>
            <person name="Ochaya S."/>
            <person name="Butler C.E."/>
            <person name="Messenger L.A."/>
            <person name="Lewis M.D."/>
            <person name="Llewellyn M.S."/>
            <person name="Marinkelle C.J."/>
            <person name="Tyler K.M."/>
            <person name="Miles M.A."/>
            <person name="Andersson B."/>
        </authorList>
    </citation>
    <scope>NUCLEOTIDE SEQUENCE [LARGE SCALE GENOMIC DNA]</scope>
    <source>
        <strain evidence="2 3">B7</strain>
    </source>
</reference>
<organism evidence="2 3">
    <name type="scientific">Trypanosoma cruzi marinkellei</name>
    <dbReference type="NCBI Taxonomy" id="85056"/>
    <lineage>
        <taxon>Eukaryota</taxon>
        <taxon>Discoba</taxon>
        <taxon>Euglenozoa</taxon>
        <taxon>Kinetoplastea</taxon>
        <taxon>Metakinetoplastina</taxon>
        <taxon>Trypanosomatida</taxon>
        <taxon>Trypanosomatidae</taxon>
        <taxon>Trypanosoma</taxon>
        <taxon>Schizotrypanum</taxon>
    </lineage>
</organism>
<dbReference type="EMBL" id="AHKC01017560">
    <property type="protein sequence ID" value="EKF27664.1"/>
    <property type="molecule type" value="Genomic_DNA"/>
</dbReference>
<protein>
    <submittedName>
        <fullName evidence="2">Uncharacterized protein</fullName>
    </submittedName>
</protein>
<accession>K2MPV7</accession>
<feature type="region of interest" description="Disordered" evidence="1">
    <location>
        <begin position="286"/>
        <end position="357"/>
    </location>
</feature>
<sequence length="596" mass="65084">MTSNDINAFRQHLWSLFQSYSYIPSGGGNGGPLARRLSESGYRAVISLVATTDVMSRFFLAEDEITQRECLKRLDSERFREEVWEEMISAEERLRDCAGGVNEDAGKEEAELGELDVAISTDYDYHIIRPSLGHKTISWNIFIAVLLLRLSNSLHLRIEDHMLRGCREALHPSAQLLPAQGSRVASKVDDFASFLSQVKRRSCIDAEQPATTVTRSALEDHARDPAPRRSSASGNFFTSVRIKTSLHDKAPGSGVEVAAEVMQPTFLSPSESRGMRTDDARGRLEQVAGSVGGPSSATVGVGTAAHRMKQRGACMEVKSGIPNDEHPHQSSPPPRPKHSSMMVPTISRPGCIGSARGRNVPIDVMKLHQRLTRGKENRLEETGGDALFRGSREGMTRSSLETTLEVWNTAQMKGNIRSANTGSEVCHTRHDEEIIQSDDERCRPASRCSFVASSCSPSPNREQVRGAKKILVPLPTNLKDVPLCSLGKEPSFCKENTPALVNALDGTLRQRKQIAAAKGPIACGGTTGSKEAPQQKPLELLSPQRGARRKPGPPLSPSNRALSRTARGQRTVQPIVPRTRALPVDGGIFKLETANK</sequence>
<evidence type="ECO:0000313" key="3">
    <source>
        <dbReference type="Proteomes" id="UP000007350"/>
    </source>
</evidence>
<gene>
    <name evidence="2" type="ORF">MOQ_008604</name>
</gene>
<comment type="caution">
    <text evidence="2">The sequence shown here is derived from an EMBL/GenBank/DDBJ whole genome shotgun (WGS) entry which is preliminary data.</text>
</comment>